<evidence type="ECO:0000313" key="2">
    <source>
        <dbReference type="Proteomes" id="UP000814140"/>
    </source>
</evidence>
<dbReference type="EMBL" id="MU277221">
    <property type="protein sequence ID" value="KAI0060087.1"/>
    <property type="molecule type" value="Genomic_DNA"/>
</dbReference>
<name>A0ACB8SV87_9AGAM</name>
<proteinExistence type="predicted"/>
<organism evidence="1 2">
    <name type="scientific">Artomyces pyxidatus</name>
    <dbReference type="NCBI Taxonomy" id="48021"/>
    <lineage>
        <taxon>Eukaryota</taxon>
        <taxon>Fungi</taxon>
        <taxon>Dikarya</taxon>
        <taxon>Basidiomycota</taxon>
        <taxon>Agaricomycotina</taxon>
        <taxon>Agaricomycetes</taxon>
        <taxon>Russulales</taxon>
        <taxon>Auriscalpiaceae</taxon>
        <taxon>Artomyces</taxon>
    </lineage>
</organism>
<reference evidence="1" key="2">
    <citation type="journal article" date="2022" name="New Phytol.">
        <title>Evolutionary transition to the ectomycorrhizal habit in the genomes of a hyperdiverse lineage of mushroom-forming fungi.</title>
        <authorList>
            <person name="Looney B."/>
            <person name="Miyauchi S."/>
            <person name="Morin E."/>
            <person name="Drula E."/>
            <person name="Courty P.E."/>
            <person name="Kohler A."/>
            <person name="Kuo A."/>
            <person name="LaButti K."/>
            <person name="Pangilinan J."/>
            <person name="Lipzen A."/>
            <person name="Riley R."/>
            <person name="Andreopoulos W."/>
            <person name="He G."/>
            <person name="Johnson J."/>
            <person name="Nolan M."/>
            <person name="Tritt A."/>
            <person name="Barry K.W."/>
            <person name="Grigoriev I.V."/>
            <person name="Nagy L.G."/>
            <person name="Hibbett D."/>
            <person name="Henrissat B."/>
            <person name="Matheny P.B."/>
            <person name="Labbe J."/>
            <person name="Martin F.M."/>
        </authorList>
    </citation>
    <scope>NUCLEOTIDE SEQUENCE</scope>
    <source>
        <strain evidence="1">HHB10654</strain>
    </source>
</reference>
<evidence type="ECO:0000313" key="1">
    <source>
        <dbReference type="EMBL" id="KAI0060087.1"/>
    </source>
</evidence>
<comment type="caution">
    <text evidence="1">The sequence shown here is derived from an EMBL/GenBank/DDBJ whole genome shotgun (WGS) entry which is preliminary data.</text>
</comment>
<reference evidence="1" key="1">
    <citation type="submission" date="2021-03" db="EMBL/GenBank/DDBJ databases">
        <authorList>
            <consortium name="DOE Joint Genome Institute"/>
            <person name="Ahrendt S."/>
            <person name="Looney B.P."/>
            <person name="Miyauchi S."/>
            <person name="Morin E."/>
            <person name="Drula E."/>
            <person name="Courty P.E."/>
            <person name="Chicoki N."/>
            <person name="Fauchery L."/>
            <person name="Kohler A."/>
            <person name="Kuo A."/>
            <person name="Labutti K."/>
            <person name="Pangilinan J."/>
            <person name="Lipzen A."/>
            <person name="Riley R."/>
            <person name="Andreopoulos W."/>
            <person name="He G."/>
            <person name="Johnson J."/>
            <person name="Barry K.W."/>
            <person name="Grigoriev I.V."/>
            <person name="Nagy L."/>
            <person name="Hibbett D."/>
            <person name="Henrissat B."/>
            <person name="Matheny P.B."/>
            <person name="Labbe J."/>
            <person name="Martin F."/>
        </authorList>
    </citation>
    <scope>NUCLEOTIDE SEQUENCE</scope>
    <source>
        <strain evidence="1">HHB10654</strain>
    </source>
</reference>
<sequence length="532" mass="60754">MSQNATYHNRVASRLSPEILEMVFRFTAAAWPTSKRGVEGRRYDLGWIQVTHVCRYWREVALRDYRLWMEISLNEVSAPWRSEMLVRSRNRPLALSVDFRRSEPDLYDDLLCAVIKESTLLCTKHLSVTLPFDQHSALEVLVNVFVYTGTAPLLESLDITNGLQSYSYPIPPHLLQTGMPPDAPNLKSLRLVNCCINWSMPRFKTLTHLDIEVTVPSKYPRWDVKHGTTSYHLVTGLRSLPALESLRLRGIFRKSTTEAIGPQLDPNEVTRLPNLTELWLHGPTQICVEVALHLEYPSTTRVQIRTTKGPATHDLPQLLSRLPALCTLKLDLRYWADMHMTLWDAHHDRKSAHTATPIFDLNIGRSPDRKSQANYVTGNPLLGLKLQNITSLIFETSRTLPEFWPEERWRMLFAPAVNVRALHLIDKPALAGALLGLCSPVEGKHASFCGPEFMMLFPSLEKLAFSGLTMHDMLIDDLPIWDLLFWCLELRRTRGCDIKLVELPGPRYVYPPETPWNRLQGLVTARIGEFVG</sequence>
<keyword evidence="2" id="KW-1185">Reference proteome</keyword>
<accession>A0ACB8SV87</accession>
<gene>
    <name evidence="1" type="ORF">BV25DRAFT_1917962</name>
</gene>
<dbReference type="Proteomes" id="UP000814140">
    <property type="component" value="Unassembled WGS sequence"/>
</dbReference>
<protein>
    <submittedName>
        <fullName evidence="1">Uncharacterized protein</fullName>
    </submittedName>
</protein>